<proteinExistence type="predicted"/>
<keyword evidence="2" id="KW-1185">Reference proteome</keyword>
<reference evidence="1 2" key="1">
    <citation type="submission" date="2024-08" db="EMBL/GenBank/DDBJ databases">
        <authorList>
            <person name="Ishaq N."/>
        </authorList>
    </citation>
    <scope>NUCLEOTIDE SEQUENCE [LARGE SCALE GENOMIC DNA]</scope>
    <source>
        <strain evidence="1 2">DSM 18651</strain>
    </source>
</reference>
<evidence type="ECO:0000313" key="1">
    <source>
        <dbReference type="EMBL" id="MFA0814106.1"/>
    </source>
</evidence>
<comment type="caution">
    <text evidence="1">The sequence shown here is derived from an EMBL/GenBank/DDBJ whole genome shotgun (WGS) entry which is preliminary data.</text>
</comment>
<gene>
    <name evidence="1" type="ORF">ACCI49_24880</name>
</gene>
<evidence type="ECO:0000313" key="2">
    <source>
        <dbReference type="Proteomes" id="UP001569428"/>
    </source>
</evidence>
<evidence type="ECO:0008006" key="3">
    <source>
        <dbReference type="Google" id="ProtNLM"/>
    </source>
</evidence>
<dbReference type="EMBL" id="JBGMEK010000259">
    <property type="protein sequence ID" value="MFA0814106.1"/>
    <property type="molecule type" value="Genomic_DNA"/>
</dbReference>
<dbReference type="RefSeq" id="WP_371841949.1">
    <property type="nucleotide sequence ID" value="NZ_JBGMEK010000259.1"/>
</dbReference>
<dbReference type="PROSITE" id="PS51257">
    <property type="entry name" value="PROKAR_LIPOPROTEIN"/>
    <property type="match status" value="1"/>
</dbReference>
<organism evidence="1 2">
    <name type="scientific">Microbulbifer epialgicus</name>
    <dbReference type="NCBI Taxonomy" id="393907"/>
    <lineage>
        <taxon>Bacteria</taxon>
        <taxon>Pseudomonadati</taxon>
        <taxon>Pseudomonadota</taxon>
        <taxon>Gammaproteobacteria</taxon>
        <taxon>Cellvibrionales</taxon>
        <taxon>Microbulbiferaceae</taxon>
        <taxon>Microbulbifer</taxon>
    </lineage>
</organism>
<name>A0ABV4P6V9_9GAMM</name>
<dbReference type="Proteomes" id="UP001569428">
    <property type="component" value="Unassembled WGS sequence"/>
</dbReference>
<protein>
    <recommendedName>
        <fullName evidence="3">Lipoprotein</fullName>
    </recommendedName>
</protein>
<sequence length="117" mass="13153">MIKLLKVTLLILLVLGISSCMKDVGKNFRVKVSKVTEKPIDEVLFIVGDVNTSFSNFNEYSERSIYVPVPEESGKFDVIVAFSDGKKINLSDREYRSGLGVYISVSENAINYTKAHW</sequence>
<accession>A0ABV4P6V9</accession>